<dbReference type="STRING" id="485916.Dtox_3499"/>
<dbReference type="PANTHER" id="PTHR40072:SF1">
    <property type="entry name" value="MOLYBDOPTERIN-GUANINE DINUCLEOTIDE BIOSYNTHESIS ADAPTER PROTEIN"/>
    <property type="match status" value="1"/>
</dbReference>
<dbReference type="AlphaFoldDB" id="C8W6V9"/>
<dbReference type="EMBL" id="CP001720">
    <property type="protein sequence ID" value="ACV64218.1"/>
    <property type="molecule type" value="Genomic_DNA"/>
</dbReference>
<dbReference type="OrthoDB" id="9786803at2"/>
<evidence type="ECO:0000313" key="3">
    <source>
        <dbReference type="Proteomes" id="UP000002217"/>
    </source>
</evidence>
<dbReference type="HOGENOM" id="CLU_068199_2_2_9"/>
<dbReference type="RefSeq" id="WP_015758908.1">
    <property type="nucleotide sequence ID" value="NC_013216.1"/>
</dbReference>
<dbReference type="InterPro" id="IPR004435">
    <property type="entry name" value="MobB_dom"/>
</dbReference>
<proteinExistence type="predicted"/>
<gene>
    <name evidence="2" type="ordered locus">Dtox_3499</name>
</gene>
<reference evidence="2 3" key="1">
    <citation type="journal article" date="2009" name="Stand. Genomic Sci.">
        <title>Complete genome sequence of Desulfotomaculum acetoxidans type strain (5575).</title>
        <authorList>
            <person name="Spring S."/>
            <person name="Lapidus A."/>
            <person name="Schroder M."/>
            <person name="Gleim D."/>
            <person name="Sims D."/>
            <person name="Meincke L."/>
            <person name="Glavina Del Rio T."/>
            <person name="Tice H."/>
            <person name="Copeland A."/>
            <person name="Cheng J.F."/>
            <person name="Lucas S."/>
            <person name="Chen F."/>
            <person name="Nolan M."/>
            <person name="Bruce D."/>
            <person name="Goodwin L."/>
            <person name="Pitluck S."/>
            <person name="Ivanova N."/>
            <person name="Mavromatis K."/>
            <person name="Mikhailova N."/>
            <person name="Pati A."/>
            <person name="Chen A."/>
            <person name="Palaniappan K."/>
            <person name="Land M."/>
            <person name="Hauser L."/>
            <person name="Chang Y.J."/>
            <person name="Jeffries C.D."/>
            <person name="Chain P."/>
            <person name="Saunders E."/>
            <person name="Brettin T."/>
            <person name="Detter J.C."/>
            <person name="Goker M."/>
            <person name="Bristow J."/>
            <person name="Eisen J.A."/>
            <person name="Markowitz V."/>
            <person name="Hugenholtz P."/>
            <person name="Kyrpides N.C."/>
            <person name="Klenk H.P."/>
            <person name="Han C."/>
        </authorList>
    </citation>
    <scope>NUCLEOTIDE SEQUENCE [LARGE SCALE GENOMIC DNA]</scope>
    <source>
        <strain evidence="3">ATCC 49208 / DSM 771 / VKM B-1644</strain>
    </source>
</reference>
<evidence type="ECO:0000259" key="1">
    <source>
        <dbReference type="Pfam" id="PF03205"/>
    </source>
</evidence>
<dbReference type="SUPFAM" id="SSF52540">
    <property type="entry name" value="P-loop containing nucleoside triphosphate hydrolases"/>
    <property type="match status" value="1"/>
</dbReference>
<dbReference type="Pfam" id="PF03205">
    <property type="entry name" value="MobB"/>
    <property type="match status" value="1"/>
</dbReference>
<name>C8W6V9_DESAS</name>
<dbReference type="GO" id="GO:0006777">
    <property type="term" value="P:Mo-molybdopterin cofactor biosynthetic process"/>
    <property type="evidence" value="ECO:0007669"/>
    <property type="project" value="InterPro"/>
</dbReference>
<keyword evidence="3" id="KW-1185">Reference proteome</keyword>
<dbReference type="PANTHER" id="PTHR40072">
    <property type="entry name" value="MOLYBDOPTERIN-GUANINE DINUCLEOTIDE BIOSYNTHESIS ADAPTER PROTEIN-RELATED"/>
    <property type="match status" value="1"/>
</dbReference>
<dbReference type="NCBIfam" id="TIGR00176">
    <property type="entry name" value="mobB"/>
    <property type="match status" value="1"/>
</dbReference>
<organism evidence="2 3">
    <name type="scientific">Desulfofarcimen acetoxidans (strain ATCC 49208 / DSM 771 / KCTC 5769 / VKM B-1644 / 5575)</name>
    <name type="common">Desulfotomaculum acetoxidans</name>
    <dbReference type="NCBI Taxonomy" id="485916"/>
    <lineage>
        <taxon>Bacteria</taxon>
        <taxon>Bacillati</taxon>
        <taxon>Bacillota</taxon>
        <taxon>Clostridia</taxon>
        <taxon>Eubacteriales</taxon>
        <taxon>Peptococcaceae</taxon>
        <taxon>Desulfofarcimen</taxon>
    </lineage>
</organism>
<dbReference type="InterPro" id="IPR027417">
    <property type="entry name" value="P-loop_NTPase"/>
</dbReference>
<dbReference type="CDD" id="cd03116">
    <property type="entry name" value="MobB"/>
    <property type="match status" value="1"/>
</dbReference>
<accession>C8W6V9</accession>
<dbReference type="Proteomes" id="UP000002217">
    <property type="component" value="Chromosome"/>
</dbReference>
<dbReference type="InterPro" id="IPR052539">
    <property type="entry name" value="MGD_biosynthesis_adapter"/>
</dbReference>
<evidence type="ECO:0000313" key="2">
    <source>
        <dbReference type="EMBL" id="ACV64218.1"/>
    </source>
</evidence>
<protein>
    <submittedName>
        <fullName evidence="2">Molybdopterin-guanine dinucleotide biosynthesis protein B</fullName>
    </submittedName>
</protein>
<dbReference type="GO" id="GO:0005525">
    <property type="term" value="F:GTP binding"/>
    <property type="evidence" value="ECO:0007669"/>
    <property type="project" value="InterPro"/>
</dbReference>
<dbReference type="KEGG" id="dae:Dtox_3499"/>
<sequence length="165" mass="18096">MKEAPVVAVVGRSDAGKTTFLEKLLKELKLRKIKVGTIKHDVHGFDIDKPGKDTWRHAQAGADTVVISSPSKVAIIKKVPEELSLDQVVAMVTDMDILLTEGYKRSNKPKIEINRTEHSSELVCAPDELIALVTDAEWDIGVPLFGLDDAVGVADLLVEKYNLPK</sequence>
<feature type="domain" description="Molybdopterin-guanine dinucleotide biosynthesis protein B (MobB)" evidence="1">
    <location>
        <begin position="6"/>
        <end position="135"/>
    </location>
</feature>
<dbReference type="eggNOG" id="COG1763">
    <property type="taxonomic scope" value="Bacteria"/>
</dbReference>
<dbReference type="Gene3D" id="3.40.50.300">
    <property type="entry name" value="P-loop containing nucleotide triphosphate hydrolases"/>
    <property type="match status" value="1"/>
</dbReference>